<name>A0ABT7UX13_9LACO</name>
<dbReference type="EMBL" id="JAUDDW010000009">
    <property type="protein sequence ID" value="MDM8266251.1"/>
    <property type="molecule type" value="Genomic_DNA"/>
</dbReference>
<protein>
    <submittedName>
        <fullName evidence="1">Uncharacterized protein</fullName>
    </submittedName>
</protein>
<proteinExistence type="predicted"/>
<reference evidence="1 2" key="2">
    <citation type="submission" date="2023-06" db="EMBL/GenBank/DDBJ databases">
        <authorList>
            <person name="Zeman M."/>
            <person name="Kubasova T."/>
            <person name="Jahodarova E."/>
            <person name="Nykrynova M."/>
            <person name="Rychlik I."/>
        </authorList>
    </citation>
    <scope>NUCLEOTIDE SEQUENCE [LARGE SCALE GENOMIC DNA]</scope>
    <source>
        <strain evidence="1 2">161_Gplus</strain>
    </source>
</reference>
<comment type="caution">
    <text evidence="1">The sequence shown here is derived from an EMBL/GenBank/DDBJ whole genome shotgun (WGS) entry which is preliminary data.</text>
</comment>
<accession>A0ABT7UX13</accession>
<dbReference type="RefSeq" id="WP_283595090.1">
    <property type="nucleotide sequence ID" value="NZ_JAUDDW010000009.1"/>
</dbReference>
<keyword evidence="2" id="KW-1185">Reference proteome</keyword>
<evidence type="ECO:0000313" key="2">
    <source>
        <dbReference type="Proteomes" id="UP001529343"/>
    </source>
</evidence>
<reference evidence="2" key="1">
    <citation type="submission" date="2023-06" db="EMBL/GenBank/DDBJ databases">
        <title>Identification and characterization of horizontal gene transfer across gut microbiota members of farm animals based on homology search.</title>
        <authorList>
            <person name="Zeman M."/>
            <person name="Kubasova T."/>
            <person name="Jahodarova E."/>
            <person name="Nykrynova M."/>
            <person name="Rychlik I."/>
        </authorList>
    </citation>
    <scope>NUCLEOTIDE SEQUENCE [LARGE SCALE GENOMIC DNA]</scope>
    <source>
        <strain evidence="2">161_Gplus</strain>
    </source>
</reference>
<gene>
    <name evidence="1" type="ORF">QUW44_03555</name>
</gene>
<evidence type="ECO:0000313" key="1">
    <source>
        <dbReference type="EMBL" id="MDM8266251.1"/>
    </source>
</evidence>
<sequence>MTTVFVHDNDKTQTVHCSDGTQGVMQITDVDSAPKYDFKFYGHAHPGFYLNANQYHSGEELKVDDVLDTEEFQLKFV</sequence>
<organism evidence="1 2">
    <name type="scientific">Limosilactobacillus pontis</name>
    <dbReference type="NCBI Taxonomy" id="35787"/>
    <lineage>
        <taxon>Bacteria</taxon>
        <taxon>Bacillati</taxon>
        <taxon>Bacillota</taxon>
        <taxon>Bacilli</taxon>
        <taxon>Lactobacillales</taxon>
        <taxon>Lactobacillaceae</taxon>
        <taxon>Limosilactobacillus</taxon>
    </lineage>
</organism>
<dbReference type="Proteomes" id="UP001529343">
    <property type="component" value="Unassembled WGS sequence"/>
</dbReference>